<dbReference type="HOGENOM" id="CLU_104918_0_0_2"/>
<protein>
    <recommendedName>
        <fullName evidence="4">GINS subunit domain-containing protein</fullName>
    </recommendedName>
</protein>
<proteinExistence type="predicted"/>
<evidence type="ECO:0000313" key="2">
    <source>
        <dbReference type="EMBL" id="AGB02050.1"/>
    </source>
</evidence>
<accession>L0HDF5</accession>
<gene>
    <name evidence="2" type="ordered locus">Metfor_0998</name>
</gene>
<evidence type="ECO:0000313" key="3">
    <source>
        <dbReference type="Proteomes" id="UP000010824"/>
    </source>
</evidence>
<dbReference type="InParanoid" id="L0HDF5"/>
<dbReference type="Gene3D" id="3.40.5.50">
    <property type="match status" value="1"/>
</dbReference>
<organism evidence="2 3">
    <name type="scientific">Methanoregula formicica (strain DSM 22288 / NBRC 105244 / SMSP)</name>
    <dbReference type="NCBI Taxonomy" id="593750"/>
    <lineage>
        <taxon>Archaea</taxon>
        <taxon>Methanobacteriati</taxon>
        <taxon>Methanobacteriota</taxon>
        <taxon>Stenosarchaea group</taxon>
        <taxon>Methanomicrobia</taxon>
        <taxon>Methanomicrobiales</taxon>
        <taxon>Methanoregulaceae</taxon>
        <taxon>Methanoregula</taxon>
    </lineage>
</organism>
<feature type="region of interest" description="Disordered" evidence="1">
    <location>
        <begin position="143"/>
        <end position="168"/>
    </location>
</feature>
<dbReference type="RefSeq" id="WP_015285014.1">
    <property type="nucleotide sequence ID" value="NC_019943.1"/>
</dbReference>
<dbReference type="KEGG" id="mfo:Metfor_0998"/>
<dbReference type="EMBL" id="CP003167">
    <property type="protein sequence ID" value="AGB02050.1"/>
    <property type="molecule type" value="Genomic_DNA"/>
</dbReference>
<reference evidence="2 3" key="2">
    <citation type="journal article" date="2014" name="Genome Announc.">
        <title>Complete Genome Sequence of Methanoregula formicica SMSPT, a Mesophilic Hydrogenotrophic Methanogen Isolated from a Methanogenic Upflow Anaerobic Sludge Blanket Reactor.</title>
        <authorList>
            <person name="Yamamoto K."/>
            <person name="Tamaki H."/>
            <person name="Cadillo-Quiroz H."/>
            <person name="Imachi H."/>
            <person name="Kyrpides N."/>
            <person name="Woyke T."/>
            <person name="Goodwin L."/>
            <person name="Zinder S.H."/>
            <person name="Kamagata Y."/>
            <person name="Liu W.T."/>
        </authorList>
    </citation>
    <scope>NUCLEOTIDE SEQUENCE [LARGE SCALE GENOMIC DNA]</scope>
    <source>
        <strain evidence="3">DSM 22288 / NBRC 105244 / SMSP</strain>
    </source>
</reference>
<reference evidence="3" key="1">
    <citation type="submission" date="2011-12" db="EMBL/GenBank/DDBJ databases">
        <title>Complete sequence of Methanoregula formicicum SMSP.</title>
        <authorList>
            <person name="Lucas S."/>
            <person name="Han J."/>
            <person name="Lapidus A."/>
            <person name="Cheng J.-F."/>
            <person name="Goodwin L."/>
            <person name="Pitluck S."/>
            <person name="Peters L."/>
            <person name="Ovchinnikova G."/>
            <person name="Teshima H."/>
            <person name="Detter J.C."/>
            <person name="Han C."/>
            <person name="Tapia R."/>
            <person name="Land M."/>
            <person name="Hauser L."/>
            <person name="Kyrpides N."/>
            <person name="Ivanova N."/>
            <person name="Pagani I."/>
            <person name="Imachi H."/>
            <person name="Tamaki H."/>
            <person name="Sekiguchi Y."/>
            <person name="Kamagata Y."/>
            <person name="Cadillo-Quiroz H."/>
            <person name="Zinder S."/>
            <person name="Liu W.-T."/>
            <person name="Woyke T."/>
        </authorList>
    </citation>
    <scope>NUCLEOTIDE SEQUENCE [LARGE SCALE GENOMIC DNA]</scope>
    <source>
        <strain evidence="3">DSM 22288 / NBRC 105244 / SMSP</strain>
    </source>
</reference>
<dbReference type="STRING" id="593750.Metfor_0998"/>
<dbReference type="GeneID" id="14310311"/>
<feature type="compositionally biased region" description="Acidic residues" evidence="1">
    <location>
        <begin position="149"/>
        <end position="158"/>
    </location>
</feature>
<sequence>MKLDDLRSILLSERETGRLTSVSPDFYEKGHSELAAITKKVYEFEDPFSDEARSLIDETLSIRETLEDIFSLRTRKILALTVMHAEGNYYDREEVKRMIPAEREMFDQITTAIEQSQGLLIRNRPHVPITSPRHAVPIPAAAPAAAPLGDEDELEETSEPAGVAEETDVPAVQAGPAPAPVAGAPAGSGPITHPCTLVRVLQDMDTFMGVDGRVYTLSKGDIVTLPERNAAVLTERNIVLNINLCK</sequence>
<name>L0HDF5_METFS</name>
<dbReference type="Proteomes" id="UP000010824">
    <property type="component" value="Chromosome"/>
</dbReference>
<evidence type="ECO:0008006" key="4">
    <source>
        <dbReference type="Google" id="ProtNLM"/>
    </source>
</evidence>
<dbReference type="OrthoDB" id="157576at2157"/>
<evidence type="ECO:0000256" key="1">
    <source>
        <dbReference type="SAM" id="MobiDB-lite"/>
    </source>
</evidence>
<dbReference type="eggNOG" id="arCOG00551">
    <property type="taxonomic scope" value="Archaea"/>
</dbReference>
<dbReference type="Gene3D" id="1.20.58.1030">
    <property type="match status" value="1"/>
</dbReference>
<keyword evidence="3" id="KW-1185">Reference proteome</keyword>
<dbReference type="CDD" id="cd11714">
    <property type="entry name" value="GINS_A_archaea"/>
    <property type="match status" value="1"/>
</dbReference>
<dbReference type="AlphaFoldDB" id="L0HDF5"/>